<accession>B0DSQ3</accession>
<dbReference type="STRING" id="486041.B0DSQ3"/>
<keyword evidence="2" id="KW-0732">Signal</keyword>
<keyword evidence="1" id="KW-0677">Repeat</keyword>
<evidence type="ECO:0000313" key="3">
    <source>
        <dbReference type="EMBL" id="EDR02276.1"/>
    </source>
</evidence>
<dbReference type="AlphaFoldDB" id="B0DSQ3"/>
<organism evidence="4">
    <name type="scientific">Laccaria bicolor (strain S238N-H82 / ATCC MYA-4686)</name>
    <name type="common">Bicoloured deceiver</name>
    <name type="synonym">Laccaria laccata var. bicolor</name>
    <dbReference type="NCBI Taxonomy" id="486041"/>
    <lineage>
        <taxon>Eukaryota</taxon>
        <taxon>Fungi</taxon>
        <taxon>Dikarya</taxon>
        <taxon>Basidiomycota</taxon>
        <taxon>Agaricomycotina</taxon>
        <taxon>Agaricomycetes</taxon>
        <taxon>Agaricomycetidae</taxon>
        <taxon>Agaricales</taxon>
        <taxon>Agaricineae</taxon>
        <taxon>Hydnangiaceae</taxon>
        <taxon>Laccaria</taxon>
    </lineage>
</organism>
<dbReference type="GeneID" id="6082590"/>
<dbReference type="InterPro" id="IPR002885">
    <property type="entry name" value="PPR_rpt"/>
</dbReference>
<dbReference type="GO" id="GO:0003729">
    <property type="term" value="F:mRNA binding"/>
    <property type="evidence" value="ECO:0007669"/>
    <property type="project" value="TreeGrafter"/>
</dbReference>
<gene>
    <name evidence="3" type="ORF">LACBIDRAFT_309630</name>
</gene>
<evidence type="ECO:0000256" key="2">
    <source>
        <dbReference type="SAM" id="SignalP"/>
    </source>
</evidence>
<dbReference type="KEGG" id="lbc:LACBIDRAFT_309630"/>
<dbReference type="Gene3D" id="1.25.40.10">
    <property type="entry name" value="Tetratricopeptide repeat domain"/>
    <property type="match status" value="2"/>
</dbReference>
<dbReference type="InterPro" id="IPR011990">
    <property type="entry name" value="TPR-like_helical_dom_sf"/>
</dbReference>
<feature type="chain" id="PRO_5002749245" evidence="2">
    <location>
        <begin position="22"/>
        <end position="656"/>
    </location>
</feature>
<proteinExistence type="predicted"/>
<dbReference type="RefSeq" id="XP_001886953.1">
    <property type="nucleotide sequence ID" value="XM_001886918.1"/>
</dbReference>
<dbReference type="InterPro" id="IPR051240">
    <property type="entry name" value="Mito_RNA-Proc/Resp"/>
</dbReference>
<protein>
    <submittedName>
        <fullName evidence="3">Predicted protein</fullName>
    </submittedName>
</protein>
<dbReference type="PANTHER" id="PTHR47933">
    <property type="entry name" value="PENTATRICOPEPTIDE REPEAT-CONTAINING PROTEIN 1, MITOCHONDRIAL"/>
    <property type="match status" value="1"/>
</dbReference>
<dbReference type="OrthoDB" id="1908178at2759"/>
<reference evidence="3 4" key="1">
    <citation type="journal article" date="2008" name="Nature">
        <title>The genome of Laccaria bicolor provides insights into mycorrhizal symbiosis.</title>
        <authorList>
            <person name="Martin F."/>
            <person name="Aerts A."/>
            <person name="Ahren D."/>
            <person name="Brun A."/>
            <person name="Danchin E.G.J."/>
            <person name="Duchaussoy F."/>
            <person name="Gibon J."/>
            <person name="Kohler A."/>
            <person name="Lindquist E."/>
            <person name="Pereda V."/>
            <person name="Salamov A."/>
            <person name="Shapiro H.J."/>
            <person name="Wuyts J."/>
            <person name="Blaudez D."/>
            <person name="Buee M."/>
            <person name="Brokstein P."/>
            <person name="Canbaeck B."/>
            <person name="Cohen D."/>
            <person name="Courty P.E."/>
            <person name="Coutinho P.M."/>
            <person name="Delaruelle C."/>
            <person name="Detter J.C."/>
            <person name="Deveau A."/>
            <person name="DiFazio S."/>
            <person name="Duplessis S."/>
            <person name="Fraissinet-Tachet L."/>
            <person name="Lucic E."/>
            <person name="Frey-Klett P."/>
            <person name="Fourrey C."/>
            <person name="Feussner I."/>
            <person name="Gay G."/>
            <person name="Grimwood J."/>
            <person name="Hoegger P.J."/>
            <person name="Jain P."/>
            <person name="Kilaru S."/>
            <person name="Labbe J."/>
            <person name="Lin Y.C."/>
            <person name="Legue V."/>
            <person name="Le Tacon F."/>
            <person name="Marmeisse R."/>
            <person name="Melayah D."/>
            <person name="Montanini B."/>
            <person name="Muratet M."/>
            <person name="Nehls U."/>
            <person name="Niculita-Hirzel H."/>
            <person name="Oudot-Le Secq M.P."/>
            <person name="Peter M."/>
            <person name="Quesneville H."/>
            <person name="Rajashekar B."/>
            <person name="Reich M."/>
            <person name="Rouhier N."/>
            <person name="Schmutz J."/>
            <person name="Yin T."/>
            <person name="Chalot M."/>
            <person name="Henrissat B."/>
            <person name="Kuees U."/>
            <person name="Lucas S."/>
            <person name="Van de Peer Y."/>
            <person name="Podila G.K."/>
            <person name="Polle A."/>
            <person name="Pukkila P.J."/>
            <person name="Richardson P.M."/>
            <person name="Rouze P."/>
            <person name="Sanders I.R."/>
            <person name="Stajich J.E."/>
            <person name="Tunlid A."/>
            <person name="Tuskan G."/>
            <person name="Grigoriev I.V."/>
        </authorList>
    </citation>
    <scope>NUCLEOTIDE SEQUENCE [LARGE SCALE GENOMIC DNA]</scope>
    <source>
        <strain evidence="4">S238N-H82 / ATCC MYA-4686</strain>
    </source>
</reference>
<keyword evidence="4" id="KW-1185">Reference proteome</keyword>
<dbReference type="Proteomes" id="UP000001194">
    <property type="component" value="Unassembled WGS sequence"/>
</dbReference>
<evidence type="ECO:0000256" key="1">
    <source>
        <dbReference type="ARBA" id="ARBA00022737"/>
    </source>
</evidence>
<dbReference type="Pfam" id="PF13812">
    <property type="entry name" value="PPR_3"/>
    <property type="match status" value="1"/>
</dbReference>
<evidence type="ECO:0000313" key="4">
    <source>
        <dbReference type="Proteomes" id="UP000001194"/>
    </source>
</evidence>
<sequence length="656" mass="73745">MLRASTLGLCVALSTTRVVWPCCYRLRGFNRSKLAFRKFSNSRTTPNVTLSPAPEEKSTFERCQKPLNHGLSLETDCAERKEMNVGLMVEVAELPLERSTQTIAAEESQTTQEKKPAFPKKAGFLSKRVKGLTNILPLRVYNTVAFRLVLNNLSHALLHSSETVDAEKFESGLQSAETKAALSNIEFFLSKHLDSIGKSDVIEDIWGSYVALTRLQVESPIVREHFPHLPFAHLHRMTRIFASNRPKTRTQFIRLLSVMTSIHSAGGETKIFEWNALIHQAGKGLRVTTAGDYANSISIFNDMVARRQPGSGLTGDYMSHTGHEGPPMQPDIFTYSTLLSIAANTLNGTVIHRAASLLRASGLPPNRITHLALLRFYTETKRLSGIRSTLFKMKQQRLELGIDGLNACMWAYSRNDRPDIVRVIYHILRYNAAPELYLDNEDISESSRRLQLDECIEITPDVKPDEITFTIMVQAMAYHGNYLLAVQAFMDMLSSDTVVPDESGQPKSITYSPDLPAFRALFLGFCRHAKNPAGRLPKARSLLGSNYVKRGDRFFDSSPYLPTSEDEPTWTLDNLTSIFDIFLSLPETMTPSGATFYWILAAFDKASGHNVELLREIWMAFEKRFEGTYGLSGRRMQRIKEELFAQQASVRSSSPP</sequence>
<name>B0DSQ3_LACBS</name>
<dbReference type="InParanoid" id="B0DSQ3"/>
<dbReference type="HOGENOM" id="CLU_027583_0_0_1"/>
<dbReference type="EMBL" id="DS547131">
    <property type="protein sequence ID" value="EDR02276.1"/>
    <property type="molecule type" value="Genomic_DNA"/>
</dbReference>
<feature type="signal peptide" evidence="2">
    <location>
        <begin position="1"/>
        <end position="21"/>
    </location>
</feature>